<dbReference type="AlphaFoldDB" id="A0A285QAG2"/>
<proteinExistence type="predicted"/>
<sequence>MAEYGSTEAVSAPVLASPGFADWLAHHDISIALTTYQTGRLIFISRRANGTLRVHERRLPRCQGLWSDGRELLVSSEAMLWRFTRTADDSDPGLTRFVPRQGFVTGAIDIHDIALSDVEGRPAPVFVATAFNLIATVATNASFRPLWRPAFISAVTQEDRCHLNGLATEDGRTSIATAVSRSDVLDGWRERRRDGGVAIDIASGEVIAGGLSMPHSPRVHDGRLLLLDSGRGRLVSIDRQSGSVDEIAFCPGFARGLAITGSHAIIGLSRPRRNHSFEGLALDAELAARDSAARCGLIVVDLERGRTLEWLRFEAEVTELYDVAVLPATREVEAIGFIGPAISTFVDHK</sequence>
<dbReference type="SUPFAM" id="SSF101898">
    <property type="entry name" value="NHL repeat"/>
    <property type="match status" value="1"/>
</dbReference>
<dbReference type="NCBIfam" id="TIGR03032">
    <property type="entry name" value="TIGR03032 family protein"/>
    <property type="match status" value="1"/>
</dbReference>
<dbReference type="RefSeq" id="WP_097062198.1">
    <property type="nucleotide sequence ID" value="NZ_OBMI01000001.1"/>
</dbReference>
<accession>A0A285QAG2</accession>
<name>A0A285QAG2_9SPHN</name>
<keyword evidence="3" id="KW-1185">Reference proteome</keyword>
<organism evidence="2 3">
    <name type="scientific">Sphingomonas guangdongensis</name>
    <dbReference type="NCBI Taxonomy" id="1141890"/>
    <lineage>
        <taxon>Bacteria</taxon>
        <taxon>Pseudomonadati</taxon>
        <taxon>Pseudomonadota</taxon>
        <taxon>Alphaproteobacteria</taxon>
        <taxon>Sphingomonadales</taxon>
        <taxon>Sphingomonadaceae</taxon>
        <taxon>Sphingomonas</taxon>
    </lineage>
</organism>
<dbReference type="Pfam" id="PF16261">
    <property type="entry name" value="DUF4915"/>
    <property type="match status" value="1"/>
</dbReference>
<dbReference type="EMBL" id="OBMI01000001">
    <property type="protein sequence ID" value="SOB78816.1"/>
    <property type="molecule type" value="Genomic_DNA"/>
</dbReference>
<gene>
    <name evidence="2" type="ORF">SAMN06297144_0229</name>
</gene>
<reference evidence="2 3" key="1">
    <citation type="submission" date="2017-07" db="EMBL/GenBank/DDBJ databases">
        <authorList>
            <person name="Sun Z.S."/>
            <person name="Albrecht U."/>
            <person name="Echele G."/>
            <person name="Lee C.C."/>
        </authorList>
    </citation>
    <scope>NUCLEOTIDE SEQUENCE [LARGE SCALE GENOMIC DNA]</scope>
    <source>
        <strain evidence="2 3">CGMCC 1.12672</strain>
    </source>
</reference>
<evidence type="ECO:0000313" key="3">
    <source>
        <dbReference type="Proteomes" id="UP000219494"/>
    </source>
</evidence>
<feature type="domain" description="Conserved hypothetical protein CHP03032" evidence="1">
    <location>
        <begin position="19"/>
        <end position="333"/>
    </location>
</feature>
<dbReference type="OrthoDB" id="238183at2"/>
<dbReference type="Proteomes" id="UP000219494">
    <property type="component" value="Unassembled WGS sequence"/>
</dbReference>
<protein>
    <submittedName>
        <fullName evidence="2">TIGR03032 family protein</fullName>
    </submittedName>
</protein>
<evidence type="ECO:0000313" key="2">
    <source>
        <dbReference type="EMBL" id="SOB78816.1"/>
    </source>
</evidence>
<dbReference type="InterPro" id="IPR017481">
    <property type="entry name" value="CHP03032"/>
</dbReference>
<evidence type="ECO:0000259" key="1">
    <source>
        <dbReference type="Pfam" id="PF16261"/>
    </source>
</evidence>